<evidence type="ECO:0000256" key="2">
    <source>
        <dbReference type="SAM" id="SignalP"/>
    </source>
</evidence>
<name>A0A9P4PZT3_9PEZI</name>
<keyword evidence="4" id="KW-1185">Reference proteome</keyword>
<feature type="chain" id="PRO_5040176181" description="Secreted protein" evidence="2">
    <location>
        <begin position="27"/>
        <end position="74"/>
    </location>
</feature>
<gene>
    <name evidence="3" type="ORF">K431DRAFT_169146</name>
</gene>
<sequence length="74" mass="7937">MLRVACRGTVAALMAVMMMMVKKNQGGSLRQGSPEKDSGICVLERSLTRTTGLLEAGRGTTSARRPNDISPFPQ</sequence>
<evidence type="ECO:0000256" key="1">
    <source>
        <dbReference type="SAM" id="MobiDB-lite"/>
    </source>
</evidence>
<organism evidence="3 4">
    <name type="scientific">Polychaeton citri CBS 116435</name>
    <dbReference type="NCBI Taxonomy" id="1314669"/>
    <lineage>
        <taxon>Eukaryota</taxon>
        <taxon>Fungi</taxon>
        <taxon>Dikarya</taxon>
        <taxon>Ascomycota</taxon>
        <taxon>Pezizomycotina</taxon>
        <taxon>Dothideomycetes</taxon>
        <taxon>Dothideomycetidae</taxon>
        <taxon>Capnodiales</taxon>
        <taxon>Capnodiaceae</taxon>
        <taxon>Polychaeton</taxon>
    </lineage>
</organism>
<protein>
    <recommendedName>
        <fullName evidence="5">Secreted protein</fullName>
    </recommendedName>
</protein>
<evidence type="ECO:0008006" key="5">
    <source>
        <dbReference type="Google" id="ProtNLM"/>
    </source>
</evidence>
<dbReference type="EMBL" id="MU003859">
    <property type="protein sequence ID" value="KAF2716855.1"/>
    <property type="molecule type" value="Genomic_DNA"/>
</dbReference>
<evidence type="ECO:0000313" key="3">
    <source>
        <dbReference type="EMBL" id="KAF2716855.1"/>
    </source>
</evidence>
<dbReference type="Proteomes" id="UP000799441">
    <property type="component" value="Unassembled WGS sequence"/>
</dbReference>
<evidence type="ECO:0000313" key="4">
    <source>
        <dbReference type="Proteomes" id="UP000799441"/>
    </source>
</evidence>
<accession>A0A9P4PZT3</accession>
<feature type="signal peptide" evidence="2">
    <location>
        <begin position="1"/>
        <end position="26"/>
    </location>
</feature>
<comment type="caution">
    <text evidence="3">The sequence shown here is derived from an EMBL/GenBank/DDBJ whole genome shotgun (WGS) entry which is preliminary data.</text>
</comment>
<dbReference type="AlphaFoldDB" id="A0A9P4PZT3"/>
<feature type="region of interest" description="Disordered" evidence="1">
    <location>
        <begin position="52"/>
        <end position="74"/>
    </location>
</feature>
<proteinExistence type="predicted"/>
<keyword evidence="2" id="KW-0732">Signal</keyword>
<reference evidence="3" key="1">
    <citation type="journal article" date="2020" name="Stud. Mycol.">
        <title>101 Dothideomycetes genomes: a test case for predicting lifestyles and emergence of pathogens.</title>
        <authorList>
            <person name="Haridas S."/>
            <person name="Albert R."/>
            <person name="Binder M."/>
            <person name="Bloem J."/>
            <person name="Labutti K."/>
            <person name="Salamov A."/>
            <person name="Andreopoulos B."/>
            <person name="Baker S."/>
            <person name="Barry K."/>
            <person name="Bills G."/>
            <person name="Bluhm B."/>
            <person name="Cannon C."/>
            <person name="Castanera R."/>
            <person name="Culley D."/>
            <person name="Daum C."/>
            <person name="Ezra D."/>
            <person name="Gonzalez J."/>
            <person name="Henrissat B."/>
            <person name="Kuo A."/>
            <person name="Liang C."/>
            <person name="Lipzen A."/>
            <person name="Lutzoni F."/>
            <person name="Magnuson J."/>
            <person name="Mondo S."/>
            <person name="Nolan M."/>
            <person name="Ohm R."/>
            <person name="Pangilinan J."/>
            <person name="Park H.-J."/>
            <person name="Ramirez L."/>
            <person name="Alfaro M."/>
            <person name="Sun H."/>
            <person name="Tritt A."/>
            <person name="Yoshinaga Y."/>
            <person name="Zwiers L.-H."/>
            <person name="Turgeon B."/>
            <person name="Goodwin S."/>
            <person name="Spatafora J."/>
            <person name="Crous P."/>
            <person name="Grigoriev I."/>
        </authorList>
    </citation>
    <scope>NUCLEOTIDE SEQUENCE</scope>
    <source>
        <strain evidence="3">CBS 116435</strain>
    </source>
</reference>